<dbReference type="GO" id="GO:0051607">
    <property type="term" value="P:defense response to virus"/>
    <property type="evidence" value="ECO:0007669"/>
    <property type="project" value="UniProtKB-KW"/>
</dbReference>
<evidence type="ECO:0000256" key="5">
    <source>
        <dbReference type="ARBA" id="ARBA00022859"/>
    </source>
</evidence>
<keyword evidence="6" id="KW-0051">Antiviral defense</keyword>
<reference evidence="9 10" key="2">
    <citation type="submission" date="2018-03" db="EMBL/GenBank/DDBJ databases">
        <title>ARS-UCD1.2.</title>
        <authorList>
            <person name="Rosen B.D."/>
            <person name="Bickhart D.M."/>
            <person name="Koren S."/>
            <person name="Schnabel R.D."/>
            <person name="Hall R."/>
            <person name="Zimin A."/>
            <person name="Dreischer C."/>
            <person name="Schultheiss S."/>
            <person name="Schroeder S.G."/>
            <person name="Elsik C.G."/>
            <person name="Couldrey C."/>
            <person name="Liu G.E."/>
            <person name="Van Tassell C.P."/>
            <person name="Phillippy A.M."/>
            <person name="Smith T.P.L."/>
            <person name="Medrano J.F."/>
        </authorList>
    </citation>
    <scope>NUCLEOTIDE SEQUENCE [LARGE SCALE GENOMIC DNA]</scope>
    <source>
        <strain evidence="9 10">Hereford</strain>
    </source>
</reference>
<evidence type="ECO:0000256" key="2">
    <source>
        <dbReference type="ARBA" id="ARBA00022553"/>
    </source>
</evidence>
<evidence type="ECO:0000259" key="7">
    <source>
        <dbReference type="Pfam" id="PF16739"/>
    </source>
</evidence>
<dbReference type="GO" id="GO:0045087">
    <property type="term" value="P:innate immune response"/>
    <property type="evidence" value="ECO:0007669"/>
    <property type="project" value="UniProtKB-KW"/>
</dbReference>
<dbReference type="InterPro" id="IPR011029">
    <property type="entry name" value="DEATH-like_dom_sf"/>
</dbReference>
<proteinExistence type="evidence at transcript level"/>
<keyword evidence="2" id="KW-0597">Phosphoprotein</keyword>
<reference evidence="9" key="3">
    <citation type="submission" date="2025-05" db="UniProtKB">
        <authorList>
            <consortium name="Ensembl"/>
        </authorList>
    </citation>
    <scope>IDENTIFICATION</scope>
    <source>
        <strain evidence="9">Hereford</strain>
    </source>
</reference>
<dbReference type="AlphaFoldDB" id="A0A5H2Q879"/>
<evidence type="ECO:0000313" key="9">
    <source>
        <dbReference type="Ensembl" id="ENSBTAP00000089317.1"/>
    </source>
</evidence>
<gene>
    <name evidence="9" type="primary">RIGI</name>
</gene>
<sequence length="297" mass="34523">MTAEQRRNLHAFRDYVRKILDPTYILSYMTPWFRDDVVQHIQAKKNNKGPMEAASLFLQVLLELQEEGWFRGFLDALQQAGYSGLYEAIESWDFQKLEKLEEYRLLLKRLQPEFKTTINPEDILPEISGCLLNQECEEIIQISSNKGLMAGAEKMVECLLRSDKENWPKTLKLALEKEESKFSELWMVEKGAENVQMKDLEDDEMKTLDVHIVYKEEPESQNLSQNSCSSGHWADCLSWRWRCQKHSRSHRIYLQTVCFSRHSSGNNSQRQLGGTGGGCLQAPEVFQESGITDYRQI</sequence>
<dbReference type="CDD" id="cd08817">
    <property type="entry name" value="CARD_RIG-I_r2"/>
    <property type="match status" value="1"/>
</dbReference>
<evidence type="ECO:0000256" key="4">
    <source>
        <dbReference type="ARBA" id="ARBA00022843"/>
    </source>
</evidence>
<keyword evidence="5" id="KW-0391">Immunity</keyword>
<accession>A0A5H2Q879</accession>
<protein>
    <submittedName>
        <fullName evidence="8">Brig1 variant</fullName>
    </submittedName>
    <submittedName>
        <fullName evidence="9">RNA sensor RIG-I</fullName>
    </submittedName>
</protein>
<reference evidence="8" key="1">
    <citation type="submission" date="2017-11" db="EMBL/GenBank/DDBJ databases">
        <authorList>
            <person name="Vats A."/>
            <person name="Holder A."/>
            <person name="Dowling A.R.E."/>
            <person name="Bartens M.C."/>
            <person name="De S."/>
            <person name="Werling D."/>
        </authorList>
    </citation>
    <scope>NUCLEOTIDE SEQUENCE</scope>
</reference>
<dbReference type="GO" id="GO:0005737">
    <property type="term" value="C:cytoplasm"/>
    <property type="evidence" value="ECO:0007669"/>
    <property type="project" value="UniProtKB-ARBA"/>
</dbReference>
<dbReference type="FunFam" id="1.10.533.10:FF:000078">
    <property type="entry name" value="Probable ATP-dependent RNA helicase DDX58"/>
    <property type="match status" value="1"/>
</dbReference>
<dbReference type="InterPro" id="IPR042145">
    <property type="entry name" value="CARD_RIG-I_r2"/>
</dbReference>
<dbReference type="Ensembl" id="ENSBTAT00000098222.2">
    <property type="protein sequence ID" value="ENSBTAP00000089317.1"/>
    <property type="gene ID" value="ENSBTAG00000003366.9"/>
</dbReference>
<feature type="domain" description="Caspase recruitment" evidence="7">
    <location>
        <begin position="100"/>
        <end position="189"/>
    </location>
</feature>
<keyword evidence="1" id="KW-1017">Isopeptide bond</keyword>
<dbReference type="Proteomes" id="UP000009136">
    <property type="component" value="Chromosome 8"/>
</dbReference>
<keyword evidence="3" id="KW-0399">Innate immunity</keyword>
<evidence type="ECO:0000313" key="10">
    <source>
        <dbReference type="Proteomes" id="UP000009136"/>
    </source>
</evidence>
<evidence type="ECO:0000256" key="3">
    <source>
        <dbReference type="ARBA" id="ARBA00022588"/>
    </source>
</evidence>
<evidence type="ECO:0000256" key="1">
    <source>
        <dbReference type="ARBA" id="ARBA00022499"/>
    </source>
</evidence>
<keyword evidence="4" id="KW-0832">Ubl conjugation</keyword>
<keyword evidence="10" id="KW-1185">Reference proteome</keyword>
<feature type="domain" description="Caspase recruitment" evidence="7">
    <location>
        <begin position="1"/>
        <end position="93"/>
    </location>
</feature>
<evidence type="ECO:0000313" key="8">
    <source>
        <dbReference type="EMBL" id="AYE39554.1"/>
    </source>
</evidence>
<dbReference type="Gene3D" id="1.10.533.10">
    <property type="entry name" value="Death Domain, Fas"/>
    <property type="match status" value="2"/>
</dbReference>
<dbReference type="FunFam" id="1.10.533.10:FF:000072">
    <property type="entry name" value="Probable ATP-dependent RNA helicase DDX58"/>
    <property type="match status" value="1"/>
</dbReference>
<name>A0A5H2Q879_BOVIN</name>
<dbReference type="Pfam" id="PF16739">
    <property type="entry name" value="CARD_2"/>
    <property type="match status" value="2"/>
</dbReference>
<dbReference type="EMBL" id="MG561274">
    <property type="protein sequence ID" value="AYE39554.1"/>
    <property type="molecule type" value="mRNA"/>
</dbReference>
<evidence type="ECO:0000256" key="6">
    <source>
        <dbReference type="ARBA" id="ARBA00023118"/>
    </source>
</evidence>
<dbReference type="InterPro" id="IPR031964">
    <property type="entry name" value="CARD_dom"/>
</dbReference>
<organism evidence="8">
    <name type="scientific">Bos taurus</name>
    <name type="common">Bovine</name>
    <dbReference type="NCBI Taxonomy" id="9913"/>
    <lineage>
        <taxon>Eukaryota</taxon>
        <taxon>Metazoa</taxon>
        <taxon>Chordata</taxon>
        <taxon>Craniata</taxon>
        <taxon>Vertebrata</taxon>
        <taxon>Euteleostomi</taxon>
        <taxon>Mammalia</taxon>
        <taxon>Eutheria</taxon>
        <taxon>Laurasiatheria</taxon>
        <taxon>Artiodactyla</taxon>
        <taxon>Ruminantia</taxon>
        <taxon>Pecora</taxon>
        <taxon>Bovidae</taxon>
        <taxon>Bovinae</taxon>
        <taxon>Bos</taxon>
    </lineage>
</organism>
<dbReference type="GeneTree" id="ENSGT00940000153173"/>